<keyword evidence="7 9" id="KW-0472">Membrane</keyword>
<reference evidence="12" key="1">
    <citation type="journal article" date="2020" name="Microb. Genom.">
        <title>Genetic diversity of clinical and environmental Mucorales isolates obtained from an investigation of mucormycosis cases among solid organ transplant recipients.</title>
        <authorList>
            <person name="Nguyen M.H."/>
            <person name="Kaul D."/>
            <person name="Muto C."/>
            <person name="Cheng S.J."/>
            <person name="Richter R.A."/>
            <person name="Bruno V.M."/>
            <person name="Liu G."/>
            <person name="Beyhan S."/>
            <person name="Sundermann A.J."/>
            <person name="Mounaud S."/>
            <person name="Pasculle A.W."/>
            <person name="Nierman W.C."/>
            <person name="Driscoll E."/>
            <person name="Cumbie R."/>
            <person name="Clancy C.J."/>
            <person name="Dupont C.L."/>
        </authorList>
    </citation>
    <scope>NUCLEOTIDE SEQUENCE</scope>
    <source>
        <strain evidence="12">GL11</strain>
    </source>
</reference>
<evidence type="ECO:0000256" key="2">
    <source>
        <dbReference type="ARBA" id="ARBA00022441"/>
    </source>
</evidence>
<keyword evidence="5" id="KW-0677">Repeat</keyword>
<feature type="compositionally biased region" description="Polar residues" evidence="8">
    <location>
        <begin position="676"/>
        <end position="691"/>
    </location>
</feature>
<evidence type="ECO:0000256" key="9">
    <source>
        <dbReference type="SAM" id="Phobius"/>
    </source>
</evidence>
<feature type="domain" description="Attractin/MKLN-like beta-propeller" evidence="11">
    <location>
        <begin position="249"/>
        <end position="449"/>
    </location>
</feature>
<feature type="transmembrane region" description="Helical" evidence="9">
    <location>
        <begin position="92"/>
        <end position="113"/>
    </location>
</feature>
<dbReference type="OrthoDB" id="199599at2759"/>
<feature type="domain" description="DUF202" evidence="10">
    <location>
        <begin position="83"/>
        <end position="152"/>
    </location>
</feature>
<dbReference type="CDD" id="cd12841">
    <property type="entry name" value="TM_EphA1"/>
    <property type="match status" value="1"/>
</dbReference>
<dbReference type="InterPro" id="IPR015915">
    <property type="entry name" value="Kelch-typ_b-propeller"/>
</dbReference>
<dbReference type="InterPro" id="IPR052053">
    <property type="entry name" value="IM_YidH-like"/>
</dbReference>
<dbReference type="SUPFAM" id="SSF117281">
    <property type="entry name" value="Kelch motif"/>
    <property type="match status" value="1"/>
</dbReference>
<dbReference type="GO" id="GO:0005886">
    <property type="term" value="C:plasma membrane"/>
    <property type="evidence" value="ECO:0007669"/>
    <property type="project" value="UniProtKB-SubCell"/>
</dbReference>
<dbReference type="Proteomes" id="UP000716291">
    <property type="component" value="Unassembled WGS sequence"/>
</dbReference>
<evidence type="ECO:0000259" key="11">
    <source>
        <dbReference type="Pfam" id="PF24981"/>
    </source>
</evidence>
<dbReference type="InterPro" id="IPR056737">
    <property type="entry name" value="Beta-prop_ATRN-MKLN-like"/>
</dbReference>
<dbReference type="Gene3D" id="2.120.10.80">
    <property type="entry name" value="Kelch-type beta propeller"/>
    <property type="match status" value="1"/>
</dbReference>
<dbReference type="Pfam" id="PF24981">
    <property type="entry name" value="Beta-prop_ATRN-LZTR1"/>
    <property type="match status" value="1"/>
</dbReference>
<dbReference type="EMBL" id="JAANQT010000413">
    <property type="protein sequence ID" value="KAG1311218.1"/>
    <property type="molecule type" value="Genomic_DNA"/>
</dbReference>
<evidence type="ECO:0000256" key="8">
    <source>
        <dbReference type="SAM" id="MobiDB-lite"/>
    </source>
</evidence>
<feature type="region of interest" description="Disordered" evidence="8">
    <location>
        <begin position="605"/>
        <end position="633"/>
    </location>
</feature>
<organism evidence="12 13">
    <name type="scientific">Rhizopus oryzae</name>
    <name type="common">Mucormycosis agent</name>
    <name type="synonym">Rhizopus arrhizus var. delemar</name>
    <dbReference type="NCBI Taxonomy" id="64495"/>
    <lineage>
        <taxon>Eukaryota</taxon>
        <taxon>Fungi</taxon>
        <taxon>Fungi incertae sedis</taxon>
        <taxon>Mucoromycota</taxon>
        <taxon>Mucoromycotina</taxon>
        <taxon>Mucoromycetes</taxon>
        <taxon>Mucorales</taxon>
        <taxon>Mucorineae</taxon>
        <taxon>Rhizopodaceae</taxon>
        <taxon>Rhizopus</taxon>
    </lineage>
</organism>
<feature type="compositionally biased region" description="Polar residues" evidence="8">
    <location>
        <begin position="1"/>
        <end position="17"/>
    </location>
</feature>
<evidence type="ECO:0000313" key="12">
    <source>
        <dbReference type="EMBL" id="KAG1311218.1"/>
    </source>
</evidence>
<evidence type="ECO:0008006" key="14">
    <source>
        <dbReference type="Google" id="ProtNLM"/>
    </source>
</evidence>
<evidence type="ECO:0000259" key="10">
    <source>
        <dbReference type="Pfam" id="PF02656"/>
    </source>
</evidence>
<keyword evidence="13" id="KW-1185">Reference proteome</keyword>
<feature type="region of interest" description="Disordered" evidence="8">
    <location>
        <begin position="676"/>
        <end position="696"/>
    </location>
</feature>
<dbReference type="Pfam" id="PF02656">
    <property type="entry name" value="DUF202"/>
    <property type="match status" value="1"/>
</dbReference>
<keyword evidence="2" id="KW-0880">Kelch repeat</keyword>
<feature type="transmembrane region" description="Helical" evidence="9">
    <location>
        <begin position="466"/>
        <end position="491"/>
    </location>
</feature>
<evidence type="ECO:0000256" key="5">
    <source>
        <dbReference type="ARBA" id="ARBA00022737"/>
    </source>
</evidence>
<proteinExistence type="predicted"/>
<feature type="compositionally biased region" description="Polar residues" evidence="8">
    <location>
        <begin position="605"/>
        <end position="626"/>
    </location>
</feature>
<evidence type="ECO:0000256" key="7">
    <source>
        <dbReference type="ARBA" id="ARBA00023136"/>
    </source>
</evidence>
<keyword evidence="6 9" id="KW-1133">Transmembrane helix</keyword>
<evidence type="ECO:0000256" key="3">
    <source>
        <dbReference type="ARBA" id="ARBA00022475"/>
    </source>
</evidence>
<dbReference type="InterPro" id="IPR003807">
    <property type="entry name" value="DUF202"/>
</dbReference>
<dbReference type="PANTHER" id="PTHR34187">
    <property type="entry name" value="FGR18P"/>
    <property type="match status" value="1"/>
</dbReference>
<keyword evidence="4 9" id="KW-0812">Transmembrane</keyword>
<evidence type="ECO:0000313" key="13">
    <source>
        <dbReference type="Proteomes" id="UP000716291"/>
    </source>
</evidence>
<evidence type="ECO:0000256" key="1">
    <source>
        <dbReference type="ARBA" id="ARBA00004651"/>
    </source>
</evidence>
<protein>
    <recommendedName>
        <fullName evidence="14">DUF202 domain-containing protein</fullName>
    </recommendedName>
</protein>
<feature type="region of interest" description="Disordered" evidence="8">
    <location>
        <begin position="1"/>
        <end position="55"/>
    </location>
</feature>
<dbReference type="PANTHER" id="PTHR34187:SF2">
    <property type="entry name" value="DUF202 DOMAIN-CONTAINING PROTEIN"/>
    <property type="match status" value="1"/>
</dbReference>
<feature type="transmembrane region" description="Helical" evidence="9">
    <location>
        <begin position="125"/>
        <end position="144"/>
    </location>
</feature>
<accession>A0A9P6XDN7</accession>
<comment type="caution">
    <text evidence="12">The sequence shown here is derived from an EMBL/GenBank/DDBJ whole genome shotgun (WGS) entry which is preliminary data.</text>
</comment>
<evidence type="ECO:0000256" key="4">
    <source>
        <dbReference type="ARBA" id="ARBA00022692"/>
    </source>
</evidence>
<comment type="subcellular location">
    <subcellularLocation>
        <location evidence="1">Cell membrane</location>
        <topology evidence="1">Multi-pass membrane protein</topology>
    </subcellularLocation>
</comment>
<name>A0A9P6XDN7_RHIOR</name>
<evidence type="ECO:0000256" key="6">
    <source>
        <dbReference type="ARBA" id="ARBA00022989"/>
    </source>
</evidence>
<sequence length="724" mass="81063">MENTQQKPGCSKNALQDESSESTDVEPPFLIRTKTKEEKDEMRQRYKEQQHNKHKAGPYSLLGKIYSRFSTSYLLENKSATARDHLANERTFLAWLRTSLSLITVGVAITQLYHLSPQSNDQTKAGKSIGATFVVFSIVFLYFANARYFHTQIALTKGQFPAKGRKYSTAHYFQNGTIYILGGTNSADDSDFASPLLTLQFNSTDLSIHPTETTNNHFIPSVGHTSHLLSSNHSITSFFGLHPPHYKNHTNNNGPSPRFRHTSIAISRQIYLIGGLSVTAHQPVSDPIWTYSLSNQTWAQVPCSDIAMAGHVTFLYQQWIISCFSSSSSCWWYDTLTSQSTLVAKNHSAAWPDARKDATITQIDDRRYIVFGGENQGEVLQDLWQLDLDTPFIMTWTQLKSNGRSRSGHVGILIDDLILYYGGQESALSMANEPLYWNITSQNWINTNKRVILYRSQADLSSGGSLSGAAIGGIVAGIIVAVAIAIGFFLCKRRRAQKQDIQANSRAARTMRELALDEKIQMTNSMVFDTKPFLSLPELAVTNPMNVRISAISLGTQFKFSTEDYYTKHPTLKEEEEEFHTVNISDDSQQQKGLKRLTLNLFSNHSSSNTIPKDQSGNLSSTQPKSQKVADRASLGAKSVASVQWVGFNDGMDYKGRQWRDSSSSSLHLAVKNAQRASSYYSNESNQSTPRTPMFPHHLRDSVVINYPQESNPKKAIDNHFVNV</sequence>
<feature type="compositionally biased region" description="Basic and acidic residues" evidence="8">
    <location>
        <begin position="34"/>
        <end position="51"/>
    </location>
</feature>
<gene>
    <name evidence="12" type="ORF">G6F64_003967</name>
</gene>
<keyword evidence="3" id="KW-1003">Cell membrane</keyword>
<dbReference type="AlphaFoldDB" id="A0A9P6XDN7"/>